<protein>
    <submittedName>
        <fullName evidence="1">WXG100 family type VII secretion target</fullName>
    </submittedName>
</protein>
<dbReference type="RefSeq" id="WP_170208610.1">
    <property type="nucleotide sequence ID" value="NZ_RBKT01000001.1"/>
</dbReference>
<accession>A0A495JKG0</accession>
<dbReference type="InterPro" id="IPR010310">
    <property type="entry name" value="T7SS_ESAT-6-like"/>
</dbReference>
<dbReference type="SUPFAM" id="SSF140453">
    <property type="entry name" value="EsxAB dimer-like"/>
    <property type="match status" value="1"/>
</dbReference>
<dbReference type="AlphaFoldDB" id="A0A495JKG0"/>
<dbReference type="EMBL" id="RBKT01000001">
    <property type="protein sequence ID" value="RKR89413.1"/>
    <property type="molecule type" value="Genomic_DNA"/>
</dbReference>
<reference evidence="1 2" key="1">
    <citation type="submission" date="2018-10" db="EMBL/GenBank/DDBJ databases">
        <title>Sequencing the genomes of 1000 actinobacteria strains.</title>
        <authorList>
            <person name="Klenk H.-P."/>
        </authorList>
    </citation>
    <scope>NUCLEOTIDE SEQUENCE [LARGE SCALE GENOMIC DNA]</scope>
    <source>
        <strain evidence="1 2">DSM 45175</strain>
    </source>
</reference>
<comment type="caution">
    <text evidence="1">The sequence shown here is derived from an EMBL/GenBank/DDBJ whole genome shotgun (WGS) entry which is preliminary data.</text>
</comment>
<dbReference type="Pfam" id="PF06013">
    <property type="entry name" value="WXG100"/>
    <property type="match status" value="1"/>
</dbReference>
<gene>
    <name evidence="1" type="ORF">BDK92_3759</name>
</gene>
<dbReference type="Proteomes" id="UP000277671">
    <property type="component" value="Unassembled WGS sequence"/>
</dbReference>
<proteinExistence type="predicted"/>
<evidence type="ECO:0000313" key="1">
    <source>
        <dbReference type="EMBL" id="RKR89413.1"/>
    </source>
</evidence>
<organism evidence="1 2">
    <name type="scientific">Micromonospora pisi</name>
    <dbReference type="NCBI Taxonomy" id="589240"/>
    <lineage>
        <taxon>Bacteria</taxon>
        <taxon>Bacillati</taxon>
        <taxon>Actinomycetota</taxon>
        <taxon>Actinomycetes</taxon>
        <taxon>Micromonosporales</taxon>
        <taxon>Micromonosporaceae</taxon>
        <taxon>Micromonospora</taxon>
    </lineage>
</organism>
<sequence length="171" mass="18792">MANEVSLQEFKVMMGVFNDAIAVVDTQSKRINGVLSDISGTFSSVAQDWQSPAASTFGDLAREYETDAANLNDLLADILVRMRQTYKNYHDVEVRAQQALRDQEPPPPPGRDRHTVVDQPEQLMRAQVMQATPGQAAPGQFTPAQVMRAELGQLMPAQVMPAEPTPTTPAR</sequence>
<dbReference type="Gene3D" id="1.10.287.1060">
    <property type="entry name" value="ESAT-6-like"/>
    <property type="match status" value="1"/>
</dbReference>
<dbReference type="InterPro" id="IPR036689">
    <property type="entry name" value="ESAT-6-like_sf"/>
</dbReference>
<name>A0A495JKG0_9ACTN</name>
<evidence type="ECO:0000313" key="2">
    <source>
        <dbReference type="Proteomes" id="UP000277671"/>
    </source>
</evidence>
<keyword evidence="2" id="KW-1185">Reference proteome</keyword>